<comment type="caution">
    <text evidence="1">The sequence shown here is derived from an EMBL/GenBank/DDBJ whole genome shotgun (WGS) entry which is preliminary data.</text>
</comment>
<protein>
    <submittedName>
        <fullName evidence="1">Uncharacterized protein</fullName>
    </submittedName>
</protein>
<reference evidence="1 2" key="1">
    <citation type="journal article" date="2021" name="BMC Genomics">
        <title>Datura genome reveals duplications of psychoactive alkaloid biosynthetic genes and high mutation rate following tissue culture.</title>
        <authorList>
            <person name="Rajewski A."/>
            <person name="Carter-House D."/>
            <person name="Stajich J."/>
            <person name="Litt A."/>
        </authorList>
    </citation>
    <scope>NUCLEOTIDE SEQUENCE [LARGE SCALE GENOMIC DNA]</scope>
    <source>
        <strain evidence="1">AR-01</strain>
    </source>
</reference>
<accession>A0ABS8VCF5</accession>
<sequence>MEAYYLSFKEKRAITKEAHFNVDSFKTNFPNIDKQFQRWDWEIFTEALEPYFPELVREFYASYGAQEHILKHKGRVNMMPCLSSMEIMTSMDIDLKIPAAGSNSPVADRSPPSDLCVWYSSFEGLVAGEVQDGKSPHDEVLPTRDATHHSDPYWVTPVYSYHEARTLPDK</sequence>
<organism evidence="1 2">
    <name type="scientific">Datura stramonium</name>
    <name type="common">Jimsonweed</name>
    <name type="synonym">Common thornapple</name>
    <dbReference type="NCBI Taxonomy" id="4076"/>
    <lineage>
        <taxon>Eukaryota</taxon>
        <taxon>Viridiplantae</taxon>
        <taxon>Streptophyta</taxon>
        <taxon>Embryophyta</taxon>
        <taxon>Tracheophyta</taxon>
        <taxon>Spermatophyta</taxon>
        <taxon>Magnoliopsida</taxon>
        <taxon>eudicotyledons</taxon>
        <taxon>Gunneridae</taxon>
        <taxon>Pentapetalae</taxon>
        <taxon>asterids</taxon>
        <taxon>lamiids</taxon>
        <taxon>Solanales</taxon>
        <taxon>Solanaceae</taxon>
        <taxon>Solanoideae</taxon>
        <taxon>Datureae</taxon>
        <taxon>Datura</taxon>
    </lineage>
</organism>
<name>A0ABS8VCF5_DATST</name>
<dbReference type="EMBL" id="JACEIK010004270">
    <property type="protein sequence ID" value="MCD9644876.1"/>
    <property type="molecule type" value="Genomic_DNA"/>
</dbReference>
<proteinExistence type="predicted"/>
<evidence type="ECO:0000313" key="2">
    <source>
        <dbReference type="Proteomes" id="UP000823775"/>
    </source>
</evidence>
<keyword evidence="2" id="KW-1185">Reference proteome</keyword>
<dbReference type="Proteomes" id="UP000823775">
    <property type="component" value="Unassembled WGS sequence"/>
</dbReference>
<evidence type="ECO:0000313" key="1">
    <source>
        <dbReference type="EMBL" id="MCD9644876.1"/>
    </source>
</evidence>
<gene>
    <name evidence="1" type="ORF">HAX54_033400</name>
</gene>